<dbReference type="PATRIC" id="fig|28229.3.peg.100"/>
<dbReference type="Pfam" id="PF04389">
    <property type="entry name" value="Peptidase_M28"/>
    <property type="match status" value="1"/>
</dbReference>
<dbReference type="AlphaFoldDB" id="A0A099L315"/>
<evidence type="ECO:0000256" key="1">
    <source>
        <dbReference type="ARBA" id="ARBA00003273"/>
    </source>
</evidence>
<reference evidence="11 12" key="1">
    <citation type="submission" date="2014-08" db="EMBL/GenBank/DDBJ databases">
        <title>Genomic and Phenotypic Diversity of Colwellia psychrerythraea strains from Disparate Marine Basins.</title>
        <authorList>
            <person name="Techtmann S.M."/>
            <person name="Stelling S.C."/>
            <person name="Utturkar S.M."/>
            <person name="Alshibli N."/>
            <person name="Harris A."/>
            <person name="Brown S.D."/>
            <person name="Hazen T.C."/>
        </authorList>
    </citation>
    <scope>NUCLEOTIDE SEQUENCE [LARGE SCALE GENOMIC DNA]</scope>
    <source>
        <strain evidence="11 12">GAB14E</strain>
    </source>
</reference>
<proteinExistence type="inferred from homology"/>
<comment type="caution">
    <text evidence="11">The sequence shown here is derived from an EMBL/GenBank/DDBJ whole genome shotgun (WGS) entry which is preliminary data.</text>
</comment>
<organism evidence="11 12">
    <name type="scientific">Colwellia psychrerythraea</name>
    <name type="common">Vibrio psychroerythus</name>
    <dbReference type="NCBI Taxonomy" id="28229"/>
    <lineage>
        <taxon>Bacteria</taxon>
        <taxon>Pseudomonadati</taxon>
        <taxon>Pseudomonadota</taxon>
        <taxon>Gammaproteobacteria</taxon>
        <taxon>Alteromonadales</taxon>
        <taxon>Colwelliaceae</taxon>
        <taxon>Colwellia</taxon>
    </lineage>
</organism>
<dbReference type="Gene3D" id="3.40.630.10">
    <property type="entry name" value="Zn peptidases"/>
    <property type="match status" value="1"/>
</dbReference>
<dbReference type="GO" id="GO:0006508">
    <property type="term" value="P:proteolysis"/>
    <property type="evidence" value="ECO:0007669"/>
    <property type="project" value="InterPro"/>
</dbReference>
<dbReference type="GO" id="GO:0005774">
    <property type="term" value="C:vacuolar membrane"/>
    <property type="evidence" value="ECO:0007669"/>
    <property type="project" value="UniProtKB-SubCell"/>
</dbReference>
<evidence type="ECO:0000256" key="7">
    <source>
        <dbReference type="ARBA" id="ARBA00023180"/>
    </source>
</evidence>
<keyword evidence="9" id="KW-0812">Transmembrane</keyword>
<feature type="transmembrane region" description="Helical" evidence="9">
    <location>
        <begin position="568"/>
        <end position="586"/>
    </location>
</feature>
<evidence type="ECO:0000313" key="12">
    <source>
        <dbReference type="Proteomes" id="UP000029868"/>
    </source>
</evidence>
<dbReference type="RefSeq" id="WP_033080266.1">
    <property type="nucleotide sequence ID" value="NZ_JQEC01000002.1"/>
</dbReference>
<feature type="transmembrane region" description="Helical" evidence="9">
    <location>
        <begin position="335"/>
        <end position="352"/>
    </location>
</feature>
<evidence type="ECO:0000256" key="3">
    <source>
        <dbReference type="ARBA" id="ARBA00010918"/>
    </source>
</evidence>
<feature type="transmembrane region" description="Helical" evidence="9">
    <location>
        <begin position="507"/>
        <end position="528"/>
    </location>
</feature>
<evidence type="ECO:0000256" key="5">
    <source>
        <dbReference type="ARBA" id="ARBA00022554"/>
    </source>
</evidence>
<feature type="transmembrane region" description="Helical" evidence="9">
    <location>
        <begin position="534"/>
        <end position="556"/>
    </location>
</feature>
<evidence type="ECO:0000313" key="11">
    <source>
        <dbReference type="EMBL" id="KGJ97359.1"/>
    </source>
</evidence>
<feature type="transmembrane region" description="Helical" evidence="9">
    <location>
        <begin position="430"/>
        <end position="451"/>
    </location>
</feature>
<sequence>MNSPLNFKPLLLTLVVLSFLATFLKTQYTSTIDPVPANAPDTVFSSERAFQYLQQLTKEQVPHPVDSLANRVVEQRIVSLLTELGYQPEIQEATICRDSSRGFARCAKVRNIIVHIQGSSVAKGILLAAHYDSVPAGPGGSDAGAAVGTLLETARLLTLTEPPLNSIVLLFNEGEEFGLFGAQAFMEQHPLAQQLTLAINIEARGSTGKSVMFETGEDSGWLVEQYSKTTPAPLSSSLFYEVYKFLPNDTDLTIFKEHGLQGLNFAHADRLPHYHTPLDNLENLDRGSLQHHGDNVWGVLTQIKDVDLSKVASGNLVYSDIAGLWMVKWSESTSLAWSIALLVVFSALWYLFKVRLQLSAKQQAKGLLACLLVLVSSGLMGYLVLQLVRLFSGHQMPWHANQLPMQLSVWFAVLLCGLVVGRLTVRNLSAVNVVSAVTLLLSVLSLTTSIYLTGVSYLFLIPASMGMVTLLLFRAVTGNELPKELNNTGQQGIVNTVAQPQFSPLKIASLITLALVIAIMFMPIAYVLELMVGYGMSVAIAVVLAFIVIALLPLLTFDSTQSNNLSRLVTVIIAFSASASVVWTSTQATFTSWLPQRLNIQYVQNQHNEAFITTGRTAKILSDSLVSSLGKNNSQPIKNVEVFPWSKRKYQTTAVTSLNKIAPVFTVLSKEFNTNGLQVNAQLITEQVNDENSQLSDVKLYIPVESGLQSIEVGDYSLSYQDDKRSRNGFYEYHCRGISCANITITLNYGEQVNQSLDNQAKSVLVLSAYSGLPQTYSSFISARGDSSVPSQNGDQSIAYKKFEF</sequence>
<dbReference type="OrthoDB" id="9778250at2"/>
<accession>A0A099L315</accession>
<evidence type="ECO:0000256" key="8">
    <source>
        <dbReference type="ARBA" id="ARBA00031512"/>
    </source>
</evidence>
<keyword evidence="7" id="KW-0325">Glycoprotein</keyword>
<dbReference type="GO" id="GO:0008235">
    <property type="term" value="F:metalloexopeptidase activity"/>
    <property type="evidence" value="ECO:0007669"/>
    <property type="project" value="InterPro"/>
</dbReference>
<evidence type="ECO:0000256" key="6">
    <source>
        <dbReference type="ARBA" id="ARBA00022989"/>
    </source>
</evidence>
<keyword evidence="9" id="KW-0472">Membrane</keyword>
<dbReference type="InterPro" id="IPR045175">
    <property type="entry name" value="M28_fam"/>
</dbReference>
<comment type="similarity">
    <text evidence="3">Belongs to the peptidase M28 family.</text>
</comment>
<gene>
    <name evidence="11" type="ORF">GAB14E_0948</name>
</gene>
<dbReference type="InterPro" id="IPR007484">
    <property type="entry name" value="Peptidase_M28"/>
</dbReference>
<comment type="subcellular location">
    <subcellularLocation>
        <location evidence="2">Vacuole membrane</location>
        <topology evidence="2">Multi-pass membrane protein</topology>
    </subcellularLocation>
</comment>
<evidence type="ECO:0000256" key="9">
    <source>
        <dbReference type="SAM" id="Phobius"/>
    </source>
</evidence>
<evidence type="ECO:0000259" key="10">
    <source>
        <dbReference type="Pfam" id="PF04389"/>
    </source>
</evidence>
<dbReference type="PANTHER" id="PTHR12147:SF58">
    <property type="entry name" value="VACUOLAR MEMBRANE PROTEASE"/>
    <property type="match status" value="1"/>
</dbReference>
<dbReference type="Proteomes" id="UP000029868">
    <property type="component" value="Unassembled WGS sequence"/>
</dbReference>
<comment type="function">
    <text evidence="1">May be involved in vacuolar sorting and osmoregulation.</text>
</comment>
<dbReference type="EMBL" id="JQEC01000002">
    <property type="protein sequence ID" value="KGJ97359.1"/>
    <property type="molecule type" value="Genomic_DNA"/>
</dbReference>
<feature type="transmembrane region" description="Helical" evidence="9">
    <location>
        <begin position="457"/>
        <end position="476"/>
    </location>
</feature>
<dbReference type="SUPFAM" id="SSF53187">
    <property type="entry name" value="Zn-dependent exopeptidases"/>
    <property type="match status" value="1"/>
</dbReference>
<feature type="transmembrane region" description="Helical" evidence="9">
    <location>
        <begin position="364"/>
        <end position="385"/>
    </location>
</feature>
<keyword evidence="6 9" id="KW-1133">Transmembrane helix</keyword>
<dbReference type="PANTHER" id="PTHR12147">
    <property type="entry name" value="METALLOPEPTIDASE M28 FAMILY MEMBER"/>
    <property type="match status" value="1"/>
</dbReference>
<feature type="transmembrane region" description="Helical" evidence="9">
    <location>
        <begin position="405"/>
        <end position="423"/>
    </location>
</feature>
<evidence type="ECO:0000256" key="4">
    <source>
        <dbReference type="ARBA" id="ARBA00017435"/>
    </source>
</evidence>
<protein>
    <recommendedName>
        <fullName evidence="4">Vacuolar membrane protease</fullName>
    </recommendedName>
    <alternativeName>
        <fullName evidence="8">FXNA-related family protease 1</fullName>
    </alternativeName>
</protein>
<evidence type="ECO:0000256" key="2">
    <source>
        <dbReference type="ARBA" id="ARBA00004128"/>
    </source>
</evidence>
<name>A0A099L315_COLPS</name>
<feature type="domain" description="Peptidase M28" evidence="10">
    <location>
        <begin position="111"/>
        <end position="298"/>
    </location>
</feature>
<keyword evidence="5" id="KW-0926">Vacuole</keyword>